<evidence type="ECO:0000313" key="4">
    <source>
        <dbReference type="Proteomes" id="UP001239909"/>
    </source>
</evidence>
<evidence type="ECO:0000259" key="2">
    <source>
        <dbReference type="Pfam" id="PF08239"/>
    </source>
</evidence>
<sequence length="223" mass="22779">MRRATCLPAHLGLALVLIGGLAGPAAAQAVYDGALLAQPAEPHYYLVAGVAADDVLNIRAGPGASHEVLDHIPAGAGPVEVVERRGGWGRVTAGDTGGWVSLRYLSLIDPPRLARGGPPEGLVCGGTEPFWGLRLGPGGEARFEEAATGSTGTGRLVPVPGGGGRPALFGFRLAGGLDGFGHVAGQFCSDGMSDVLYGYSILLSLERPAFGSFEGCCRLPLPR</sequence>
<accession>A0ABQ6LJN2</accession>
<dbReference type="RefSeq" id="WP_285669601.1">
    <property type="nucleotide sequence ID" value="NZ_BSYI01000001.1"/>
</dbReference>
<feature type="domain" description="SH3b" evidence="2">
    <location>
        <begin position="54"/>
        <end position="106"/>
    </location>
</feature>
<dbReference type="InterPro" id="IPR003646">
    <property type="entry name" value="SH3-like_bac-type"/>
</dbReference>
<reference evidence="3 4" key="1">
    <citation type="submission" date="2023-04" db="EMBL/GenBank/DDBJ databases">
        <title>Marinoamorphus aggregata gen. nov., sp. Nov., isolate from tissue of brittle star Ophioplocus japonicus.</title>
        <authorList>
            <person name="Kawano K."/>
            <person name="Sawayama S."/>
            <person name="Nakagawa S."/>
        </authorList>
    </citation>
    <scope>NUCLEOTIDE SEQUENCE [LARGE SCALE GENOMIC DNA]</scope>
    <source>
        <strain evidence="3 4">NKW23</strain>
    </source>
</reference>
<feature type="signal peptide" evidence="1">
    <location>
        <begin position="1"/>
        <end position="27"/>
    </location>
</feature>
<evidence type="ECO:0000256" key="1">
    <source>
        <dbReference type="SAM" id="SignalP"/>
    </source>
</evidence>
<protein>
    <recommendedName>
        <fullName evidence="2">SH3b domain-containing protein</fullName>
    </recommendedName>
</protein>
<name>A0ABQ6LJN2_9RHOB</name>
<comment type="caution">
    <text evidence="3">The sequence shown here is derived from an EMBL/GenBank/DDBJ whole genome shotgun (WGS) entry which is preliminary data.</text>
</comment>
<evidence type="ECO:0000313" key="3">
    <source>
        <dbReference type="EMBL" id="GMG80978.1"/>
    </source>
</evidence>
<dbReference type="Pfam" id="PF08239">
    <property type="entry name" value="SH3_3"/>
    <property type="match status" value="1"/>
</dbReference>
<dbReference type="Gene3D" id="2.30.30.40">
    <property type="entry name" value="SH3 Domains"/>
    <property type="match status" value="1"/>
</dbReference>
<keyword evidence="1" id="KW-0732">Signal</keyword>
<feature type="chain" id="PRO_5045827928" description="SH3b domain-containing protein" evidence="1">
    <location>
        <begin position="28"/>
        <end position="223"/>
    </location>
</feature>
<gene>
    <name evidence="3" type="ORF">LNKW23_01900</name>
</gene>
<dbReference type="Proteomes" id="UP001239909">
    <property type="component" value="Unassembled WGS sequence"/>
</dbReference>
<organism evidence="3 4">
    <name type="scientific">Paralimibaculum aggregatum</name>
    <dbReference type="NCBI Taxonomy" id="3036245"/>
    <lineage>
        <taxon>Bacteria</taxon>
        <taxon>Pseudomonadati</taxon>
        <taxon>Pseudomonadota</taxon>
        <taxon>Alphaproteobacteria</taxon>
        <taxon>Rhodobacterales</taxon>
        <taxon>Paracoccaceae</taxon>
        <taxon>Paralimibaculum</taxon>
    </lineage>
</organism>
<proteinExistence type="predicted"/>
<dbReference type="EMBL" id="BSYI01000001">
    <property type="protein sequence ID" value="GMG80978.1"/>
    <property type="molecule type" value="Genomic_DNA"/>
</dbReference>
<keyword evidence="4" id="KW-1185">Reference proteome</keyword>